<dbReference type="Proteomes" id="UP000321317">
    <property type="component" value="Unassembled WGS sequence"/>
</dbReference>
<evidence type="ECO:0000313" key="3">
    <source>
        <dbReference type="Proteomes" id="UP000321317"/>
    </source>
</evidence>
<feature type="domain" description="Plasmid replication protein RepL" evidence="1">
    <location>
        <begin position="31"/>
        <end position="158"/>
    </location>
</feature>
<keyword evidence="3" id="KW-1185">Reference proteome</keyword>
<accession>A0ABY3L3T6</accession>
<name>A0ABY3L3T6_9BACT</name>
<dbReference type="SUPFAM" id="SSF46785">
    <property type="entry name" value="Winged helix' DNA-binding domain"/>
    <property type="match status" value="1"/>
</dbReference>
<dbReference type="Pfam" id="PF05732">
    <property type="entry name" value="RepL"/>
    <property type="match status" value="1"/>
</dbReference>
<proteinExistence type="predicted"/>
<comment type="caution">
    <text evidence="2">The sequence shown here is derived from an EMBL/GenBank/DDBJ whole genome shotgun (WGS) entry which is preliminary data.</text>
</comment>
<gene>
    <name evidence="2" type="ORF">FVD16_01720</name>
</gene>
<evidence type="ECO:0000259" key="1">
    <source>
        <dbReference type="Pfam" id="PF05732"/>
    </source>
</evidence>
<dbReference type="EMBL" id="VRMA01000015">
    <property type="protein sequence ID" value="TXK59233.1"/>
    <property type="molecule type" value="Genomic_DNA"/>
</dbReference>
<reference evidence="2 3" key="1">
    <citation type="submission" date="2019-08" db="EMBL/GenBank/DDBJ databases">
        <title>Rapid identification of Enteric Bacteria from Whole Genome Sequences (WGS) using Average Nucleotide Identity (ANI).</title>
        <authorList>
            <person name="Lane C."/>
        </authorList>
    </citation>
    <scope>NUCLEOTIDE SEQUENCE [LARGE SCALE GENOMIC DNA]</scope>
    <source>
        <strain evidence="2 3">D4984</strain>
    </source>
</reference>
<protein>
    <recommendedName>
        <fullName evidence="1">Plasmid replication protein RepL domain-containing protein</fullName>
    </recommendedName>
</protein>
<dbReference type="RefSeq" id="WP_147734433.1">
    <property type="nucleotide sequence ID" value="NZ_JANKHQ010000003.1"/>
</dbReference>
<organism evidence="2 3">
    <name type="scientific">Campylobacter helveticus</name>
    <dbReference type="NCBI Taxonomy" id="28898"/>
    <lineage>
        <taxon>Bacteria</taxon>
        <taxon>Pseudomonadati</taxon>
        <taxon>Campylobacterota</taxon>
        <taxon>Epsilonproteobacteria</taxon>
        <taxon>Campylobacterales</taxon>
        <taxon>Campylobacteraceae</taxon>
        <taxon>Campylobacter</taxon>
    </lineage>
</organism>
<dbReference type="InterPro" id="IPR036390">
    <property type="entry name" value="WH_DNA-bd_sf"/>
</dbReference>
<sequence>MSLKGQVKPPKVTQKLAKIRSTWSDKELWCLNKKTGETEKIDIDIFIGLTMRDTGFFKMFYQNFIEVLESYFSGSKFKVSVLKLLLLNADKENCIFATSAEMAKALNTTAPNVLKELKALQNCGFIKKIKNGVYQINPDYLFKGSTGARQAAKEKFNKSLKV</sequence>
<evidence type="ECO:0000313" key="2">
    <source>
        <dbReference type="EMBL" id="TXK59233.1"/>
    </source>
</evidence>
<dbReference type="InterPro" id="IPR008813">
    <property type="entry name" value="Plasmid_replication_RepL"/>
</dbReference>